<dbReference type="SMART" id="SM00855">
    <property type="entry name" value="PGAM"/>
    <property type="match status" value="1"/>
</dbReference>
<dbReference type="SUPFAM" id="SSF53254">
    <property type="entry name" value="Phosphoglycerate mutase-like"/>
    <property type="match status" value="1"/>
</dbReference>
<dbReference type="Proteomes" id="UP000061489">
    <property type="component" value="Chromosome"/>
</dbReference>
<dbReference type="CDD" id="cd07067">
    <property type="entry name" value="HP_PGM_like"/>
    <property type="match status" value="1"/>
</dbReference>
<dbReference type="SMART" id="SM00880">
    <property type="entry name" value="CHAD"/>
    <property type="match status" value="1"/>
</dbReference>
<dbReference type="OrthoDB" id="9810154at2"/>
<dbReference type="PANTHER" id="PTHR39339:SF1">
    <property type="entry name" value="CHAD DOMAIN-CONTAINING PROTEIN"/>
    <property type="match status" value="1"/>
</dbReference>
<dbReference type="RefSeq" id="WP_041340704.1">
    <property type="nucleotide sequence ID" value="NZ_CP007151.1"/>
</dbReference>
<dbReference type="InterPro" id="IPR013078">
    <property type="entry name" value="His_Pase_superF_clade-1"/>
</dbReference>
<accession>W5YIA6</accession>
<dbReference type="PROSITE" id="PS51708">
    <property type="entry name" value="CHAD"/>
    <property type="match status" value="1"/>
</dbReference>
<dbReference type="HOGENOM" id="CLU_599599_0_0_6"/>
<dbReference type="Pfam" id="PF05235">
    <property type="entry name" value="CHAD"/>
    <property type="match status" value="1"/>
</dbReference>
<proteinExistence type="predicted"/>
<organism evidence="2 3">
    <name type="scientific">Marinobacter similis</name>
    <dbReference type="NCBI Taxonomy" id="1420916"/>
    <lineage>
        <taxon>Bacteria</taxon>
        <taxon>Pseudomonadati</taxon>
        <taxon>Pseudomonadota</taxon>
        <taxon>Gammaproteobacteria</taxon>
        <taxon>Pseudomonadales</taxon>
        <taxon>Marinobacteraceae</taxon>
        <taxon>Marinobacter</taxon>
    </lineage>
</organism>
<evidence type="ECO:0000259" key="1">
    <source>
        <dbReference type="PROSITE" id="PS51708"/>
    </source>
</evidence>
<keyword evidence="3" id="KW-1185">Reference proteome</keyword>
<name>W5YIA6_9GAMM</name>
<dbReference type="Pfam" id="PF00300">
    <property type="entry name" value="His_Phos_1"/>
    <property type="match status" value="1"/>
</dbReference>
<sequence length="452" mass="51378">MKQLFLIRHAKSSWADDSLSDRDRPLNARGQSQLASLGVALAHHGAFAGEIHASVATRAQATLAGVLPKTFPETRVHICPELYTFDHQKLLHWLQGAGDQETMAVIGHNPALLELAQWLLKQSPAQLPTGSFMQLRIPVDHWHQLGKAKGKGKLEALLTPQQFSYSHFARKQKKRANPDTTGRKRDLADTLQRLHHWLKDLEPGVQLGLDDEFLHQYRIALRRSRAIAESIREVSGSKLLTKPVKQLKQQAGATSQLRDLHVLLQQLPELCGGNEELETGLRTYFEQATDIEQQRLNKSLTSKHQHKRSQDWLNLIESGAFQKLSRSLSHKDIRTTVDRRMTQYNRKAAELTPESSDEEIHALRKLLKRTRYLMELEPDRWKGLLKRVKARQQLFGQFQDLAVQIQLLHQFRWDSPEALPAAVAGLETQLTQRKTDVREQILALGGLDGSPI</sequence>
<reference evidence="2 3" key="1">
    <citation type="journal article" date="2014" name="Genome Announc.">
        <title>Draft Genome Sequences of Marinobacter similis A3d10T and Marinobacter salarius R9SW1T.</title>
        <authorList>
            <person name="Ivanova E.P."/>
            <person name="Ng H.J."/>
            <person name="Webb H.K."/>
            <person name="Feng G."/>
            <person name="Oshima K."/>
            <person name="Hattori M."/>
            <person name="Ohkuma M."/>
            <person name="Sergeev A.F."/>
            <person name="Mikhailov V.V."/>
            <person name="Crawford R.J."/>
            <person name="Sawabe T."/>
        </authorList>
    </citation>
    <scope>NUCLEOTIDE SEQUENCE [LARGE SCALE GENOMIC DNA]</scope>
    <source>
        <strain evidence="2 3">A3d10</strain>
    </source>
</reference>
<dbReference type="InterPro" id="IPR038186">
    <property type="entry name" value="CHAD_dom_sf"/>
</dbReference>
<dbReference type="KEGG" id="msx:AU14_10855"/>
<dbReference type="InterPro" id="IPR007899">
    <property type="entry name" value="CHAD_dom"/>
</dbReference>
<protein>
    <submittedName>
        <fullName evidence="2">Histidine phosphatase</fullName>
    </submittedName>
</protein>
<dbReference type="Gene3D" id="3.40.50.1240">
    <property type="entry name" value="Phosphoglycerate mutase-like"/>
    <property type="match status" value="1"/>
</dbReference>
<dbReference type="EMBL" id="CP007151">
    <property type="protein sequence ID" value="AHI28937.1"/>
    <property type="molecule type" value="Genomic_DNA"/>
</dbReference>
<feature type="domain" description="CHAD" evidence="1">
    <location>
        <begin position="179"/>
        <end position="452"/>
    </location>
</feature>
<dbReference type="Gene3D" id="1.40.20.10">
    <property type="entry name" value="CHAD domain"/>
    <property type="match status" value="1"/>
</dbReference>
<gene>
    <name evidence="2" type="ORF">AU14_10855</name>
</gene>
<evidence type="ECO:0000313" key="2">
    <source>
        <dbReference type="EMBL" id="AHI28937.1"/>
    </source>
</evidence>
<dbReference type="InterPro" id="IPR029033">
    <property type="entry name" value="His_PPase_superfam"/>
</dbReference>
<dbReference type="PANTHER" id="PTHR39339">
    <property type="entry name" value="SLR1444 PROTEIN"/>
    <property type="match status" value="1"/>
</dbReference>
<dbReference type="AlphaFoldDB" id="W5YIA6"/>
<dbReference type="STRING" id="1420916.AU14_10855"/>
<evidence type="ECO:0000313" key="3">
    <source>
        <dbReference type="Proteomes" id="UP000061489"/>
    </source>
</evidence>